<dbReference type="PANTHER" id="PTHR23502:SF132">
    <property type="entry name" value="POLYAMINE TRANSPORTER 2-RELATED"/>
    <property type="match status" value="1"/>
</dbReference>
<reference evidence="10" key="1">
    <citation type="submission" date="2016-04" db="EMBL/GenBank/DDBJ databases">
        <title>Comparative genomics of biotechnologically important yeasts.</title>
        <authorList>
            <consortium name="DOE Joint Genome Institute"/>
            <person name="Riley R."/>
            <person name="Haridas S."/>
            <person name="Wolfe K.H."/>
            <person name="Lopes M.R."/>
            <person name="Hittinger C.T."/>
            <person name="Goker M."/>
            <person name="Salamov A."/>
            <person name="Wisecaver J."/>
            <person name="Long T.M."/>
            <person name="Aerts A.L."/>
            <person name="Barry K."/>
            <person name="Choi C."/>
            <person name="Clum A."/>
            <person name="Coughlan A.Y."/>
            <person name="Deshpande S."/>
            <person name="Douglass A.P."/>
            <person name="Hanson S.J."/>
            <person name="Klenk H.-P."/>
            <person name="Labutti K."/>
            <person name="Lapidus A."/>
            <person name="Lindquist E."/>
            <person name="Lipzen A."/>
            <person name="Meier-Kolthoff J.P."/>
            <person name="Ohm R.A."/>
            <person name="Otillar R.P."/>
            <person name="Pangilinan J."/>
            <person name="Peng Y."/>
            <person name="Rokas A."/>
            <person name="Rosa C.A."/>
            <person name="Scheuner C."/>
            <person name="Sibirny A.A."/>
            <person name="Slot J.C."/>
            <person name="Stielow J.B."/>
            <person name="Sun H."/>
            <person name="Kurtzman C.P."/>
            <person name="Blackwell M."/>
            <person name="Grigoriev I.V."/>
            <person name="Jeffries T.W."/>
        </authorList>
    </citation>
    <scope>NUCLEOTIDE SEQUENCE [LARGE SCALE GENOMIC DNA]</scope>
    <source>
        <strain evidence="10">NRRL YB-2248</strain>
    </source>
</reference>
<dbReference type="OrthoDB" id="3936150at2759"/>
<dbReference type="PANTHER" id="PTHR23502">
    <property type="entry name" value="MAJOR FACILITATOR SUPERFAMILY"/>
    <property type="match status" value="1"/>
</dbReference>
<feature type="transmembrane region" description="Helical" evidence="7">
    <location>
        <begin position="542"/>
        <end position="562"/>
    </location>
</feature>
<evidence type="ECO:0000313" key="9">
    <source>
        <dbReference type="EMBL" id="ODV82880.1"/>
    </source>
</evidence>
<name>A0A1E4STQ2_9ASCO</name>
<sequence length="581" mass="64763">MSSTLSRIESLKVTRTETVKSLKDLGLQKEISFKDPNIPQAVESSIFPEEYRMETETGLVPVHTLQLIGRVRTNKSLASSTRRHFPSEQEKEDSLSSGEPEKEPTQEDEEEEYLDPEIQFVTFTINDPENPFNWNSKMRWAYTIILSFTVVCVAFGSSVVTGSLGLMSDKYNVSQEVSILSCSLMVLGFAIGPLLWSPLSEQIGRRPVYFVSFFLYFIFNIPCAVAPNIGTILVCRFLCGVFSASGLANVGGSISDLFPTEVRGKAIAYFAAAPYGGPVLGPLVAGFITRYYGKLSLIFWVNFAFSGFMWIAVSLIPETYAPVILKRKAKRMRAETGNDKIMTEQEAVGMSLKELIHTCLLRPLQFVIQEPVLDLMCFYVCLIYSLLYAFFFAYPVVFGDLYGYGDDKVGLMLIPILIGAACALVTTPILENRYLHMSKQRQPTPEDRLVGAMIGAPFPAIALWILGATSYKQVIWVGPASSGLAFGYGMVLIYYSLNNYIIDTYAKYAASALATKVFLRSAGGAAFPLFTTQMYHKLGLQWASWLLAFISTAMIILPFAFYKWGKQLRAKLCKENYSAFD</sequence>
<feature type="transmembrane region" description="Helical" evidence="7">
    <location>
        <begin position="517"/>
        <end position="536"/>
    </location>
</feature>
<feature type="region of interest" description="Disordered" evidence="6">
    <location>
        <begin position="77"/>
        <end position="112"/>
    </location>
</feature>
<feature type="transmembrane region" description="Helical" evidence="7">
    <location>
        <begin position="474"/>
        <end position="497"/>
    </location>
</feature>
<dbReference type="InterPro" id="IPR011701">
    <property type="entry name" value="MFS"/>
</dbReference>
<evidence type="ECO:0000256" key="1">
    <source>
        <dbReference type="ARBA" id="ARBA00004141"/>
    </source>
</evidence>
<feature type="transmembrane region" description="Helical" evidence="7">
    <location>
        <begin position="140"/>
        <end position="165"/>
    </location>
</feature>
<feature type="transmembrane region" description="Helical" evidence="7">
    <location>
        <begin position="372"/>
        <end position="397"/>
    </location>
</feature>
<dbReference type="CDD" id="cd17323">
    <property type="entry name" value="MFS_Tpo1_MDR_like"/>
    <property type="match status" value="1"/>
</dbReference>
<feature type="transmembrane region" description="Helical" evidence="7">
    <location>
        <begin position="409"/>
        <end position="429"/>
    </location>
</feature>
<evidence type="ECO:0000313" key="10">
    <source>
        <dbReference type="Proteomes" id="UP000094801"/>
    </source>
</evidence>
<feature type="transmembrane region" description="Helical" evidence="7">
    <location>
        <begin position="208"/>
        <end position="227"/>
    </location>
</feature>
<feature type="compositionally biased region" description="Basic and acidic residues" evidence="6">
    <location>
        <begin position="85"/>
        <end position="105"/>
    </location>
</feature>
<evidence type="ECO:0000256" key="4">
    <source>
        <dbReference type="ARBA" id="ARBA00022989"/>
    </source>
</evidence>
<dbReference type="InterPro" id="IPR036259">
    <property type="entry name" value="MFS_trans_sf"/>
</dbReference>
<feature type="domain" description="Major facilitator superfamily (MFS) profile" evidence="8">
    <location>
        <begin position="142"/>
        <end position="566"/>
    </location>
</feature>
<evidence type="ECO:0000256" key="7">
    <source>
        <dbReference type="SAM" id="Phobius"/>
    </source>
</evidence>
<dbReference type="PROSITE" id="PS50850">
    <property type="entry name" value="MFS"/>
    <property type="match status" value="1"/>
</dbReference>
<dbReference type="Gene3D" id="1.20.1250.20">
    <property type="entry name" value="MFS general substrate transporter like domains"/>
    <property type="match status" value="1"/>
</dbReference>
<evidence type="ECO:0000256" key="6">
    <source>
        <dbReference type="SAM" id="MobiDB-lite"/>
    </source>
</evidence>
<gene>
    <name evidence="9" type="ORF">CANARDRAFT_204311</name>
</gene>
<dbReference type="SUPFAM" id="SSF103473">
    <property type="entry name" value="MFS general substrate transporter"/>
    <property type="match status" value="1"/>
</dbReference>
<evidence type="ECO:0000256" key="5">
    <source>
        <dbReference type="ARBA" id="ARBA00023136"/>
    </source>
</evidence>
<dbReference type="STRING" id="983967.A0A1E4STQ2"/>
<evidence type="ECO:0000256" key="2">
    <source>
        <dbReference type="ARBA" id="ARBA00022448"/>
    </source>
</evidence>
<feature type="transmembrane region" description="Helical" evidence="7">
    <location>
        <begin position="233"/>
        <end position="254"/>
    </location>
</feature>
<dbReference type="Pfam" id="PF07690">
    <property type="entry name" value="MFS_1"/>
    <property type="match status" value="1"/>
</dbReference>
<dbReference type="FunFam" id="1.20.1250.20:FF:000011">
    <property type="entry name" value="MFS multidrug transporter, putative"/>
    <property type="match status" value="1"/>
</dbReference>
<evidence type="ECO:0000259" key="8">
    <source>
        <dbReference type="PROSITE" id="PS50850"/>
    </source>
</evidence>
<dbReference type="EMBL" id="KV453872">
    <property type="protein sequence ID" value="ODV82880.1"/>
    <property type="molecule type" value="Genomic_DNA"/>
</dbReference>
<keyword evidence="10" id="KW-1185">Reference proteome</keyword>
<keyword evidence="5 7" id="KW-0472">Membrane</keyword>
<protein>
    <recommendedName>
        <fullName evidence="8">Major facilitator superfamily (MFS) profile domain-containing protein</fullName>
    </recommendedName>
</protein>
<feature type="transmembrane region" description="Helical" evidence="7">
    <location>
        <begin position="449"/>
        <end position="468"/>
    </location>
</feature>
<keyword evidence="3 7" id="KW-0812">Transmembrane</keyword>
<evidence type="ECO:0000256" key="3">
    <source>
        <dbReference type="ARBA" id="ARBA00022692"/>
    </source>
</evidence>
<accession>A0A1E4STQ2</accession>
<feature type="transmembrane region" description="Helical" evidence="7">
    <location>
        <begin position="298"/>
        <end position="323"/>
    </location>
</feature>
<feature type="transmembrane region" description="Helical" evidence="7">
    <location>
        <begin position="177"/>
        <end position="196"/>
    </location>
</feature>
<organism evidence="9 10">
    <name type="scientific">[Candida] arabinofermentans NRRL YB-2248</name>
    <dbReference type="NCBI Taxonomy" id="983967"/>
    <lineage>
        <taxon>Eukaryota</taxon>
        <taxon>Fungi</taxon>
        <taxon>Dikarya</taxon>
        <taxon>Ascomycota</taxon>
        <taxon>Saccharomycotina</taxon>
        <taxon>Pichiomycetes</taxon>
        <taxon>Pichiales</taxon>
        <taxon>Pichiaceae</taxon>
        <taxon>Ogataea</taxon>
        <taxon>Ogataea/Candida clade</taxon>
    </lineage>
</organism>
<dbReference type="GO" id="GO:0000297">
    <property type="term" value="F:spermine transmembrane transporter activity"/>
    <property type="evidence" value="ECO:0007669"/>
    <property type="project" value="TreeGrafter"/>
</dbReference>
<dbReference type="Proteomes" id="UP000094801">
    <property type="component" value="Unassembled WGS sequence"/>
</dbReference>
<dbReference type="GO" id="GO:0000329">
    <property type="term" value="C:fungal-type vacuole membrane"/>
    <property type="evidence" value="ECO:0007669"/>
    <property type="project" value="TreeGrafter"/>
</dbReference>
<dbReference type="GO" id="GO:0005886">
    <property type="term" value="C:plasma membrane"/>
    <property type="evidence" value="ECO:0007669"/>
    <property type="project" value="TreeGrafter"/>
</dbReference>
<comment type="subcellular location">
    <subcellularLocation>
        <location evidence="1">Membrane</location>
        <topology evidence="1">Multi-pass membrane protein</topology>
    </subcellularLocation>
</comment>
<proteinExistence type="predicted"/>
<dbReference type="InterPro" id="IPR020846">
    <property type="entry name" value="MFS_dom"/>
</dbReference>
<dbReference type="AlphaFoldDB" id="A0A1E4STQ2"/>
<keyword evidence="4 7" id="KW-1133">Transmembrane helix</keyword>
<keyword evidence="2" id="KW-0813">Transport</keyword>
<feature type="transmembrane region" description="Helical" evidence="7">
    <location>
        <begin position="266"/>
        <end position="292"/>
    </location>
</feature>